<feature type="region of interest" description="Disordered" evidence="1">
    <location>
        <begin position="25"/>
        <end position="54"/>
    </location>
</feature>
<dbReference type="SUPFAM" id="SSF51126">
    <property type="entry name" value="Pectin lyase-like"/>
    <property type="match status" value="1"/>
</dbReference>
<keyword evidence="3" id="KW-1185">Reference proteome</keyword>
<dbReference type="InterPro" id="IPR012334">
    <property type="entry name" value="Pectin_lyas_fold"/>
</dbReference>
<dbReference type="EMBL" id="JACHXR010000001">
    <property type="protein sequence ID" value="MBB3229538.1"/>
    <property type="molecule type" value="Genomic_DNA"/>
</dbReference>
<organism evidence="2 3">
    <name type="scientific">Halomonas stenophila</name>
    <dbReference type="NCBI Taxonomy" id="795312"/>
    <lineage>
        <taxon>Bacteria</taxon>
        <taxon>Pseudomonadati</taxon>
        <taxon>Pseudomonadota</taxon>
        <taxon>Gammaproteobacteria</taxon>
        <taxon>Oceanospirillales</taxon>
        <taxon>Halomonadaceae</taxon>
        <taxon>Halomonas</taxon>
    </lineage>
</organism>
<dbReference type="Gene3D" id="2.160.20.10">
    <property type="entry name" value="Single-stranded right-handed beta-helix, Pectin lyase-like"/>
    <property type="match status" value="1"/>
</dbReference>
<reference evidence="2 3" key="1">
    <citation type="submission" date="2020-08" db="EMBL/GenBank/DDBJ databases">
        <title>Genomic Encyclopedia of Type Strains, Phase III (KMG-III): the genomes of soil and plant-associated and newly described type strains.</title>
        <authorList>
            <person name="Whitman W."/>
        </authorList>
    </citation>
    <scope>NUCLEOTIDE SEQUENCE [LARGE SCALE GENOMIC DNA]</scope>
    <source>
        <strain evidence="2 3">CECT 7744</strain>
    </source>
</reference>
<name>A0A7W5EQD5_9GAMM</name>
<sequence>MSLDSLTDTDSALLASAGAASVVSPKDAAAPGIRPRPPILTTSQLGMAPSGDPVTDHRHLQRFIDDVATDRVIGVIEAGHWFVHRKLRLRDGLRLRGQGMANTVIEARPEDWLEDRYTLMHLDVGETLHESGVVLSDFSLIGADKRATDNGPLLVLSGVSDFLIERVRTEDASSYGIFVAGYGVGDFTNDIHSDFWNSTHRGVIRQCRALRGQVGIGCEGGAQNVLIMANHTDGQTLHGFRLASAYDTQLIANSAINTLNAYWIDRHDGIHVLYNVASQVKRGCVYGGFHQERDGRVSRGLWILGNRFSTSGTTITDAYQGNADKFTRIVKIKDNLLEGGHVRLLWSRQVDIQGNDGDGRNAIITSHEVSGFIGNNFLRLHNTSDAVMDLGRNIDAIEPLGR</sequence>
<dbReference type="RefSeq" id="WP_183382053.1">
    <property type="nucleotide sequence ID" value="NZ_JACHXR010000001.1"/>
</dbReference>
<evidence type="ECO:0000313" key="3">
    <source>
        <dbReference type="Proteomes" id="UP000518892"/>
    </source>
</evidence>
<accession>A0A7W5EQD5</accession>
<dbReference type="Proteomes" id="UP000518892">
    <property type="component" value="Unassembled WGS sequence"/>
</dbReference>
<evidence type="ECO:0000256" key="1">
    <source>
        <dbReference type="SAM" id="MobiDB-lite"/>
    </source>
</evidence>
<gene>
    <name evidence="2" type="ORF">FHR97_000353</name>
</gene>
<protein>
    <recommendedName>
        <fullName evidence="4">Right-handed parallel beta-helix repeat-containing protein</fullName>
    </recommendedName>
</protein>
<dbReference type="InterPro" id="IPR011050">
    <property type="entry name" value="Pectin_lyase_fold/virulence"/>
</dbReference>
<evidence type="ECO:0008006" key="4">
    <source>
        <dbReference type="Google" id="ProtNLM"/>
    </source>
</evidence>
<dbReference type="AlphaFoldDB" id="A0A7W5EQD5"/>
<evidence type="ECO:0000313" key="2">
    <source>
        <dbReference type="EMBL" id="MBB3229538.1"/>
    </source>
</evidence>
<proteinExistence type="predicted"/>
<comment type="caution">
    <text evidence="2">The sequence shown here is derived from an EMBL/GenBank/DDBJ whole genome shotgun (WGS) entry which is preliminary data.</text>
</comment>